<dbReference type="InParanoid" id="A0A554MX26"/>
<dbReference type="AlphaFoldDB" id="A0A554MX26"/>
<evidence type="ECO:0000256" key="9">
    <source>
        <dbReference type="ARBA" id="ARBA00065962"/>
    </source>
</evidence>
<dbReference type="SMART" id="SM00382">
    <property type="entry name" value="AAA"/>
    <property type="match status" value="1"/>
</dbReference>
<feature type="region of interest" description="Disordered" evidence="11">
    <location>
        <begin position="371"/>
        <end position="392"/>
    </location>
</feature>
<dbReference type="GO" id="GO:0005524">
    <property type="term" value="F:ATP binding"/>
    <property type="evidence" value="ECO:0007669"/>
    <property type="project" value="UniProtKB-KW"/>
</dbReference>
<evidence type="ECO:0000313" key="14">
    <source>
        <dbReference type="Proteomes" id="UP000319894"/>
    </source>
</evidence>
<dbReference type="RefSeq" id="WP_144262960.1">
    <property type="nucleotide sequence ID" value="NZ_QMDX01000011.1"/>
</dbReference>
<evidence type="ECO:0000256" key="11">
    <source>
        <dbReference type="SAM" id="MobiDB-lite"/>
    </source>
</evidence>
<dbReference type="InterPro" id="IPR003593">
    <property type="entry name" value="AAA+_ATPase"/>
</dbReference>
<gene>
    <name evidence="13" type="ORF">DP107_15000</name>
</gene>
<feature type="compositionally biased region" description="Basic and acidic residues" evidence="11">
    <location>
        <begin position="374"/>
        <end position="386"/>
    </location>
</feature>
<dbReference type="Proteomes" id="UP000319894">
    <property type="component" value="Unassembled WGS sequence"/>
</dbReference>
<dbReference type="InterPro" id="IPR013611">
    <property type="entry name" value="Transp-assoc_OB_typ2"/>
</dbReference>
<comment type="catalytic activity">
    <reaction evidence="6">
        <text>L-arabinose(out) + ATP + H2O = L-arabinose(in) + ADP + phosphate + H(+)</text>
        <dbReference type="Rhea" id="RHEA:30007"/>
        <dbReference type="ChEBI" id="CHEBI:15377"/>
        <dbReference type="ChEBI" id="CHEBI:15378"/>
        <dbReference type="ChEBI" id="CHEBI:17535"/>
        <dbReference type="ChEBI" id="CHEBI:30616"/>
        <dbReference type="ChEBI" id="CHEBI:43474"/>
        <dbReference type="ChEBI" id="CHEBI:456216"/>
        <dbReference type="EC" id="7.5.2.13"/>
    </reaction>
    <physiologicalReaction direction="left-to-right" evidence="6">
        <dbReference type="Rhea" id="RHEA:30008"/>
    </physiologicalReaction>
</comment>
<dbReference type="CDD" id="cd03301">
    <property type="entry name" value="ABC_MalK_N"/>
    <property type="match status" value="1"/>
</dbReference>
<dbReference type="FunFam" id="3.40.50.300:FF:000042">
    <property type="entry name" value="Maltose/maltodextrin ABC transporter, ATP-binding protein"/>
    <property type="match status" value="1"/>
</dbReference>
<evidence type="ECO:0000256" key="3">
    <source>
        <dbReference type="ARBA" id="ARBA00022741"/>
    </source>
</evidence>
<evidence type="ECO:0000256" key="6">
    <source>
        <dbReference type="ARBA" id="ARBA00051890"/>
    </source>
</evidence>
<dbReference type="SUPFAM" id="SSF50331">
    <property type="entry name" value="MOP-like"/>
    <property type="match status" value="1"/>
</dbReference>
<dbReference type="SUPFAM" id="SSF52540">
    <property type="entry name" value="P-loop containing nucleoside triphosphate hydrolases"/>
    <property type="match status" value="1"/>
</dbReference>
<dbReference type="PROSITE" id="PS00211">
    <property type="entry name" value="ABC_TRANSPORTER_1"/>
    <property type="match status" value="1"/>
</dbReference>
<evidence type="ECO:0000256" key="4">
    <source>
        <dbReference type="ARBA" id="ARBA00022840"/>
    </source>
</evidence>
<dbReference type="OrthoDB" id="18368at2157"/>
<dbReference type="InterPro" id="IPR012340">
    <property type="entry name" value="NA-bd_OB-fold"/>
</dbReference>
<dbReference type="Pfam" id="PF00005">
    <property type="entry name" value="ABC_tran"/>
    <property type="match status" value="1"/>
</dbReference>
<dbReference type="Gene3D" id="2.40.50.100">
    <property type="match status" value="1"/>
</dbReference>
<dbReference type="PANTHER" id="PTHR43875:SF1">
    <property type="entry name" value="OSMOPROTECTIVE COMPOUNDS UPTAKE ATP-BINDING PROTEIN GGTA"/>
    <property type="match status" value="1"/>
</dbReference>
<keyword evidence="3" id="KW-0547">Nucleotide-binding</keyword>
<dbReference type="GO" id="GO:0140359">
    <property type="term" value="F:ABC-type transporter activity"/>
    <property type="evidence" value="ECO:0007669"/>
    <property type="project" value="InterPro"/>
</dbReference>
<evidence type="ECO:0000256" key="2">
    <source>
        <dbReference type="ARBA" id="ARBA00022448"/>
    </source>
</evidence>
<dbReference type="Gene3D" id="3.40.50.300">
    <property type="entry name" value="P-loop containing nucleotide triphosphate hydrolases"/>
    <property type="match status" value="1"/>
</dbReference>
<dbReference type="InterPro" id="IPR027417">
    <property type="entry name" value="P-loop_NTPase"/>
</dbReference>
<comment type="function">
    <text evidence="7">Part of the ABC transporter complex XacGHIJK involved in the uptake of xylose and arabinose. Responsible for energy coupling to the transport system.</text>
</comment>
<organism evidence="13 14">
    <name type="scientific">Haloglomus irregulare</name>
    <dbReference type="NCBI Taxonomy" id="2234134"/>
    <lineage>
        <taxon>Archaea</taxon>
        <taxon>Methanobacteriati</taxon>
        <taxon>Methanobacteriota</taxon>
        <taxon>Stenosarchaea group</taxon>
        <taxon>Halobacteria</taxon>
        <taxon>Halobacteriales</taxon>
        <taxon>Natronomonadaceae</taxon>
        <taxon>Haloglomus</taxon>
    </lineage>
</organism>
<name>A0A554MX26_9EURY</name>
<evidence type="ECO:0000256" key="8">
    <source>
        <dbReference type="ARBA" id="ARBA00061029"/>
    </source>
</evidence>
<accession>A0A554MX26</accession>
<comment type="catalytic activity">
    <reaction evidence="5">
        <text>D-xylose(out) + ATP + H2O = D-xylose(in) + ADP + phosphate + H(+)</text>
        <dbReference type="Rhea" id="RHEA:29899"/>
        <dbReference type="ChEBI" id="CHEBI:15377"/>
        <dbReference type="ChEBI" id="CHEBI:15378"/>
        <dbReference type="ChEBI" id="CHEBI:30616"/>
        <dbReference type="ChEBI" id="CHEBI:43474"/>
        <dbReference type="ChEBI" id="CHEBI:53455"/>
        <dbReference type="ChEBI" id="CHEBI:456216"/>
        <dbReference type="EC" id="7.5.2.13"/>
    </reaction>
    <physiologicalReaction direction="left-to-right" evidence="5">
        <dbReference type="Rhea" id="RHEA:29900"/>
    </physiologicalReaction>
</comment>
<evidence type="ECO:0000313" key="13">
    <source>
        <dbReference type="EMBL" id="TSD09674.1"/>
    </source>
</evidence>
<keyword evidence="14" id="KW-1185">Reference proteome</keyword>
<evidence type="ECO:0000256" key="7">
    <source>
        <dbReference type="ARBA" id="ARBA00053454"/>
    </source>
</evidence>
<dbReference type="Pfam" id="PF08402">
    <property type="entry name" value="TOBE_2"/>
    <property type="match status" value="1"/>
</dbReference>
<comment type="subunit">
    <text evidence="9">The complex is composed of two ATP-binding proteins (XacJ and XacK), two transmembrane proteins (XacH and XacI) and a solute-binding protein (XacG).</text>
</comment>
<keyword evidence="4 13" id="KW-0067">ATP-binding</keyword>
<comment type="caution">
    <text evidence="13">The sequence shown here is derived from an EMBL/GenBank/DDBJ whole genome shotgun (WGS) entry which is preliminary data.</text>
</comment>
<feature type="domain" description="ABC transporter" evidence="12">
    <location>
        <begin position="15"/>
        <end position="247"/>
    </location>
</feature>
<evidence type="ECO:0000256" key="10">
    <source>
        <dbReference type="ARBA" id="ARBA00066315"/>
    </source>
</evidence>
<dbReference type="PROSITE" id="PS50893">
    <property type="entry name" value="ABC_TRANSPORTER_2"/>
    <property type="match status" value="1"/>
</dbReference>
<dbReference type="GO" id="GO:0008643">
    <property type="term" value="P:carbohydrate transport"/>
    <property type="evidence" value="ECO:0007669"/>
    <property type="project" value="InterPro"/>
</dbReference>
<dbReference type="InterPro" id="IPR008995">
    <property type="entry name" value="Mo/tungstate-bd_C_term_dom"/>
</dbReference>
<dbReference type="InterPro" id="IPR015855">
    <property type="entry name" value="ABC_transpr_MalK-like"/>
</dbReference>
<evidence type="ECO:0000256" key="5">
    <source>
        <dbReference type="ARBA" id="ARBA00050355"/>
    </source>
</evidence>
<comment type="similarity">
    <text evidence="8">Belongs to the ABC transporter superfamily. Carbohydrate uptake transporter-1 (CUT1) (TC 3.A.1.1) family.</text>
</comment>
<reference evidence="13 14" key="1">
    <citation type="submission" date="2018-06" db="EMBL/GenBank/DDBJ databases">
        <title>Natronomonas sp. F16-60 a new haloarchaeon isolated from a solar saltern of Isla Cristina, Huelva, Spain.</title>
        <authorList>
            <person name="Duran-Viseras A."/>
            <person name="Sanchez-Porro C."/>
            <person name="Ventosa A."/>
        </authorList>
    </citation>
    <scope>NUCLEOTIDE SEQUENCE [LARGE SCALE GENOMIC DNA]</scope>
    <source>
        <strain evidence="13 14">F16-60</strain>
    </source>
</reference>
<dbReference type="InterPro" id="IPR047641">
    <property type="entry name" value="ABC_transpr_MalK/UgpC-like"/>
</dbReference>
<keyword evidence="2" id="KW-0813">Transport</keyword>
<dbReference type="EMBL" id="QMDX01000011">
    <property type="protein sequence ID" value="TSD09674.1"/>
    <property type="molecule type" value="Genomic_DNA"/>
</dbReference>
<comment type="subcellular location">
    <subcellularLocation>
        <location evidence="1">Cell membrane</location>
        <topology evidence="1">Peripheral membrane protein</topology>
    </subcellularLocation>
</comment>
<dbReference type="Gene3D" id="2.40.50.140">
    <property type="entry name" value="Nucleic acid-binding proteins"/>
    <property type="match status" value="1"/>
</dbReference>
<dbReference type="EC" id="7.5.2.13" evidence="10"/>
<dbReference type="GO" id="GO:0055052">
    <property type="term" value="C:ATP-binding cassette (ABC) transporter complex, substrate-binding subunit-containing"/>
    <property type="evidence" value="ECO:0007669"/>
    <property type="project" value="TreeGrafter"/>
</dbReference>
<dbReference type="InterPro" id="IPR003439">
    <property type="entry name" value="ABC_transporter-like_ATP-bd"/>
</dbReference>
<dbReference type="PANTHER" id="PTHR43875">
    <property type="entry name" value="MALTODEXTRIN IMPORT ATP-BINDING PROTEIN MSMX"/>
    <property type="match status" value="1"/>
</dbReference>
<evidence type="ECO:0000259" key="12">
    <source>
        <dbReference type="PROSITE" id="PS50893"/>
    </source>
</evidence>
<protein>
    <recommendedName>
        <fullName evidence="10">ABC-type D-xylose/L-arabinose transporter</fullName>
        <ecNumber evidence="10">7.5.2.13</ecNumber>
    </recommendedName>
</protein>
<sequence length="392" mass="42409">MTARDPSNSDGSPHLELQDLRKEYSERVTAVDGLSLSLSRGELLVMVGPSGCGKSTTLRCIAGLEDPSSGHIRIAGDSVVDRPPEARNIAMVFQNYALYPHKTARQNIGFGLRMTTNLPGETVRERVEDAAETLGITDLLEKKPASLSGGQQQRVALGRAIVRDPDVFLLDEPLSNLDATLRSEMRTEIQTLQRELNVTTVYVTHDQTEAMTIGDRIAVLRDGRLQQLGTPMSCYHEPANRFVASFIGEPSMNLLECQFDRPNRSFEGAVNYPADDELATAAAAATSPEVTLGVRPEVPTLFGPEADATGPTFSGTVDVVEPVGERSFVYVTLESGPQLVVATTGGAPVREREPLRVAVPRDGVHLFDGVTGEALRHPARDERDRPVPSGAD</sequence>
<proteinExistence type="inferred from homology"/>
<dbReference type="InterPro" id="IPR017871">
    <property type="entry name" value="ABC_transporter-like_CS"/>
</dbReference>
<dbReference type="GO" id="GO:0016887">
    <property type="term" value="F:ATP hydrolysis activity"/>
    <property type="evidence" value="ECO:0007669"/>
    <property type="project" value="InterPro"/>
</dbReference>
<evidence type="ECO:0000256" key="1">
    <source>
        <dbReference type="ARBA" id="ARBA00004202"/>
    </source>
</evidence>